<dbReference type="SUPFAM" id="SSF51735">
    <property type="entry name" value="NAD(P)-binding Rossmann-fold domains"/>
    <property type="match status" value="1"/>
</dbReference>
<accession>X0SBV8</accession>
<dbReference type="InterPro" id="IPR002347">
    <property type="entry name" value="SDR_fam"/>
</dbReference>
<dbReference type="Gene3D" id="3.40.50.720">
    <property type="entry name" value="NAD(P)-binding Rossmann-like Domain"/>
    <property type="match status" value="1"/>
</dbReference>
<evidence type="ECO:0008006" key="2">
    <source>
        <dbReference type="Google" id="ProtNLM"/>
    </source>
</evidence>
<gene>
    <name evidence="1" type="ORF">S01H1_15356</name>
</gene>
<evidence type="ECO:0000313" key="1">
    <source>
        <dbReference type="EMBL" id="GAF72651.1"/>
    </source>
</evidence>
<dbReference type="EMBL" id="BARS01008014">
    <property type="protein sequence ID" value="GAF72651.1"/>
    <property type="molecule type" value="Genomic_DNA"/>
</dbReference>
<protein>
    <recommendedName>
        <fullName evidence="2">Short-chain dehydrogenase/reductase SDR</fullName>
    </recommendedName>
</protein>
<reference evidence="1" key="1">
    <citation type="journal article" date="2014" name="Front. Microbiol.">
        <title>High frequency of phylogenetically diverse reductive dehalogenase-homologous genes in deep subseafloor sedimentary metagenomes.</title>
        <authorList>
            <person name="Kawai M."/>
            <person name="Futagami T."/>
            <person name="Toyoda A."/>
            <person name="Takaki Y."/>
            <person name="Nishi S."/>
            <person name="Hori S."/>
            <person name="Arai W."/>
            <person name="Tsubouchi T."/>
            <person name="Morono Y."/>
            <person name="Uchiyama I."/>
            <person name="Ito T."/>
            <person name="Fujiyama A."/>
            <person name="Inagaki F."/>
            <person name="Takami H."/>
        </authorList>
    </citation>
    <scope>NUCLEOTIDE SEQUENCE</scope>
    <source>
        <strain evidence="1">Expedition CK06-06</strain>
    </source>
</reference>
<dbReference type="AlphaFoldDB" id="X0SBV8"/>
<dbReference type="InterPro" id="IPR036291">
    <property type="entry name" value="NAD(P)-bd_dom_sf"/>
</dbReference>
<comment type="caution">
    <text evidence="1">The sequence shown here is derived from an EMBL/GenBank/DDBJ whole genome shotgun (WGS) entry which is preliminary data.</text>
</comment>
<organism evidence="1">
    <name type="scientific">marine sediment metagenome</name>
    <dbReference type="NCBI Taxonomy" id="412755"/>
    <lineage>
        <taxon>unclassified sequences</taxon>
        <taxon>metagenomes</taxon>
        <taxon>ecological metagenomes</taxon>
    </lineage>
</organism>
<feature type="non-terminal residue" evidence="1">
    <location>
        <position position="1"/>
    </location>
</feature>
<name>X0SBV8_9ZZZZ</name>
<dbReference type="Pfam" id="PF13561">
    <property type="entry name" value="adh_short_C2"/>
    <property type="match status" value="1"/>
</dbReference>
<proteinExistence type="predicted"/>
<sequence length="68" mass="7404">DTDMIRRDHIDKKDDPAAAEQRMIDYAPMKRISTPAEISQGVLYLASFDARFVTGVALPIDGGSTAGH</sequence>